<dbReference type="EMBL" id="JACHIH010000054">
    <property type="protein sequence ID" value="MBB5049964.1"/>
    <property type="molecule type" value="Genomic_DNA"/>
</dbReference>
<name>A0A7W7Z8P9_9BRAD</name>
<accession>A0A7W7Z8P9</accession>
<dbReference type="AlphaFoldDB" id="A0A7W7Z8P9"/>
<evidence type="ECO:0000313" key="3">
    <source>
        <dbReference type="EMBL" id="MBB5049964.1"/>
    </source>
</evidence>
<dbReference type="Proteomes" id="UP000542353">
    <property type="component" value="Unassembled WGS sequence"/>
</dbReference>
<dbReference type="PANTHER" id="PTHR34075">
    <property type="entry name" value="BLR3430 PROTEIN"/>
    <property type="match status" value="1"/>
</dbReference>
<evidence type="ECO:0008006" key="5">
    <source>
        <dbReference type="Google" id="ProtNLM"/>
    </source>
</evidence>
<evidence type="ECO:0000259" key="1">
    <source>
        <dbReference type="Pfam" id="PF01796"/>
    </source>
</evidence>
<keyword evidence="4" id="KW-1185">Reference proteome</keyword>
<protein>
    <recommendedName>
        <fullName evidence="5">DNA-binding protein</fullName>
    </recommendedName>
</protein>
<dbReference type="PANTHER" id="PTHR34075:SF5">
    <property type="entry name" value="BLR3430 PROTEIN"/>
    <property type="match status" value="1"/>
</dbReference>
<evidence type="ECO:0000259" key="2">
    <source>
        <dbReference type="Pfam" id="PF12172"/>
    </source>
</evidence>
<dbReference type="InterPro" id="IPR052513">
    <property type="entry name" value="Thioester_dehydratase-like"/>
</dbReference>
<gene>
    <name evidence="3" type="ORF">HNR60_004749</name>
</gene>
<feature type="domain" description="ChsH2 rubredoxin-like zinc ribbon" evidence="2">
    <location>
        <begin position="20"/>
        <end position="52"/>
    </location>
</feature>
<reference evidence="3 4" key="1">
    <citation type="submission" date="2020-08" db="EMBL/GenBank/DDBJ databases">
        <title>Genomic Encyclopedia of Type Strains, Phase IV (KMG-IV): sequencing the most valuable type-strain genomes for metagenomic binning, comparative biology and taxonomic classification.</title>
        <authorList>
            <person name="Goeker M."/>
        </authorList>
    </citation>
    <scope>NUCLEOTIDE SEQUENCE [LARGE SCALE GENOMIC DNA]</scope>
    <source>
        <strain evidence="3 4">DSM 12706</strain>
    </source>
</reference>
<dbReference type="Pfam" id="PF12172">
    <property type="entry name" value="zf-ChsH2"/>
    <property type="match status" value="1"/>
</dbReference>
<dbReference type="InterPro" id="IPR012340">
    <property type="entry name" value="NA-bd_OB-fold"/>
</dbReference>
<sequence>MMQQVGSSSASPEAEWRRRRESGRLSFQRCRACCAAIFYPRAICTHCGSQDLIFCDSAGVGRVESFTMIARPGDPGAESVVALAIVQLDEGIKLMAKLVDPPDGDIIGMTAVLVPKARLHDDFPSFRIKT</sequence>
<dbReference type="Pfam" id="PF01796">
    <property type="entry name" value="OB_ChsH2_C"/>
    <property type="match status" value="1"/>
</dbReference>
<dbReference type="InterPro" id="IPR002878">
    <property type="entry name" value="ChsH2_C"/>
</dbReference>
<evidence type="ECO:0000313" key="4">
    <source>
        <dbReference type="Proteomes" id="UP000542353"/>
    </source>
</evidence>
<feature type="domain" description="ChsH2 C-terminal OB-fold" evidence="1">
    <location>
        <begin position="57"/>
        <end position="110"/>
    </location>
</feature>
<proteinExistence type="predicted"/>
<dbReference type="SUPFAM" id="SSF50249">
    <property type="entry name" value="Nucleic acid-binding proteins"/>
    <property type="match status" value="1"/>
</dbReference>
<organism evidence="3 4">
    <name type="scientific">Rhodopseudomonas rhenobacensis</name>
    <dbReference type="NCBI Taxonomy" id="87461"/>
    <lineage>
        <taxon>Bacteria</taxon>
        <taxon>Pseudomonadati</taxon>
        <taxon>Pseudomonadota</taxon>
        <taxon>Alphaproteobacteria</taxon>
        <taxon>Hyphomicrobiales</taxon>
        <taxon>Nitrobacteraceae</taxon>
        <taxon>Rhodopseudomonas</taxon>
    </lineage>
</organism>
<comment type="caution">
    <text evidence="3">The sequence shown here is derived from an EMBL/GenBank/DDBJ whole genome shotgun (WGS) entry which is preliminary data.</text>
</comment>
<dbReference type="InterPro" id="IPR022002">
    <property type="entry name" value="ChsH2_Znr"/>
</dbReference>